<protein>
    <submittedName>
        <fullName evidence="3">EF-hand domain-containing protein</fullName>
    </submittedName>
</protein>
<evidence type="ECO:0000313" key="1">
    <source>
        <dbReference type="EMBL" id="VDK51361.1"/>
    </source>
</evidence>
<proteinExistence type="predicted"/>
<keyword evidence="2" id="KW-1185">Reference proteome</keyword>
<sequence>MLASLDHRIRTDNNRRIDMNATKIQSTSNEQDLSSLPSSNHFLFFFARSSSSADGHITQEEAVARLGDQFEQVKMVA</sequence>
<gene>
    <name evidence="1" type="ORF">ASIM_LOCUS14074</name>
</gene>
<organism evidence="3">
    <name type="scientific">Anisakis simplex</name>
    <name type="common">Herring worm</name>
    <dbReference type="NCBI Taxonomy" id="6269"/>
    <lineage>
        <taxon>Eukaryota</taxon>
        <taxon>Metazoa</taxon>
        <taxon>Ecdysozoa</taxon>
        <taxon>Nematoda</taxon>
        <taxon>Chromadorea</taxon>
        <taxon>Rhabditida</taxon>
        <taxon>Spirurina</taxon>
        <taxon>Ascaridomorpha</taxon>
        <taxon>Ascaridoidea</taxon>
        <taxon>Anisakidae</taxon>
        <taxon>Anisakis</taxon>
        <taxon>Anisakis simplex complex</taxon>
    </lineage>
</organism>
<evidence type="ECO:0000313" key="3">
    <source>
        <dbReference type="WBParaSite" id="ASIM_0001466401-mRNA-1"/>
    </source>
</evidence>
<dbReference type="WBParaSite" id="ASIM_0001466401-mRNA-1">
    <property type="protein sequence ID" value="ASIM_0001466401-mRNA-1"/>
    <property type="gene ID" value="ASIM_0001466401"/>
</dbReference>
<dbReference type="Proteomes" id="UP000267096">
    <property type="component" value="Unassembled WGS sequence"/>
</dbReference>
<dbReference type="AlphaFoldDB" id="A0A0M3K1C5"/>
<evidence type="ECO:0000313" key="2">
    <source>
        <dbReference type="Proteomes" id="UP000267096"/>
    </source>
</evidence>
<reference evidence="3" key="1">
    <citation type="submission" date="2017-02" db="UniProtKB">
        <authorList>
            <consortium name="WormBaseParasite"/>
        </authorList>
    </citation>
    <scope>IDENTIFICATION</scope>
</reference>
<dbReference type="EMBL" id="UYRR01031604">
    <property type="protein sequence ID" value="VDK51361.1"/>
    <property type="molecule type" value="Genomic_DNA"/>
</dbReference>
<accession>A0A0M3K1C5</accession>
<reference evidence="1 2" key="2">
    <citation type="submission" date="2018-11" db="EMBL/GenBank/DDBJ databases">
        <authorList>
            <consortium name="Pathogen Informatics"/>
        </authorList>
    </citation>
    <scope>NUCLEOTIDE SEQUENCE [LARGE SCALE GENOMIC DNA]</scope>
</reference>
<name>A0A0M3K1C5_ANISI</name>